<dbReference type="GO" id="GO:0009073">
    <property type="term" value="P:aromatic amino acid family biosynthetic process"/>
    <property type="evidence" value="ECO:0007669"/>
    <property type="project" value="UniProtKB-KW"/>
</dbReference>
<keyword evidence="9 11" id="KW-0057">Aromatic amino acid biosynthesis</keyword>
<dbReference type="Gene3D" id="3.40.50.300">
    <property type="entry name" value="P-loop containing nucleotide triphosphate hydrolases"/>
    <property type="match status" value="1"/>
</dbReference>
<comment type="subcellular location">
    <subcellularLocation>
        <location evidence="11">Cytoplasm</location>
    </subcellularLocation>
</comment>
<comment type="similarity">
    <text evidence="2 11">Belongs to the shikimate kinase family.</text>
</comment>
<dbReference type="Proteomes" id="UP000253307">
    <property type="component" value="Unassembled WGS sequence"/>
</dbReference>
<name>A0A368BX19_9GAMM</name>
<comment type="cofactor">
    <cofactor evidence="11">
        <name>Mg(2+)</name>
        <dbReference type="ChEBI" id="CHEBI:18420"/>
    </cofactor>
    <text evidence="11">Binds 1 Mg(2+) ion per subunit.</text>
</comment>
<evidence type="ECO:0000256" key="1">
    <source>
        <dbReference type="ARBA" id="ARBA00004842"/>
    </source>
</evidence>
<reference evidence="12 13" key="1">
    <citation type="journal article" date="2018" name="Microbiome">
        <title>Fine metagenomic profile of the Mediterranean stratified and mixed water columns revealed by assembly and recruitment.</title>
        <authorList>
            <person name="Haro-Moreno J.M."/>
            <person name="Lopez-Perez M."/>
            <person name="De La Torre J.R."/>
            <person name="Picazo A."/>
            <person name="Camacho A."/>
            <person name="Rodriguez-Valera F."/>
        </authorList>
    </citation>
    <scope>NUCLEOTIDE SEQUENCE [LARGE SCALE GENOMIC DNA]</scope>
    <source>
        <strain evidence="12">MED-G82</strain>
    </source>
</reference>
<dbReference type="PANTHER" id="PTHR21087">
    <property type="entry name" value="SHIKIMATE KINASE"/>
    <property type="match status" value="1"/>
</dbReference>
<feature type="binding site" evidence="11">
    <location>
        <position position="40"/>
    </location>
    <ligand>
        <name>substrate</name>
    </ligand>
</feature>
<feature type="binding site" evidence="11">
    <location>
        <position position="64"/>
    </location>
    <ligand>
        <name>substrate</name>
    </ligand>
</feature>
<dbReference type="UniPathway" id="UPA00053">
    <property type="reaction ID" value="UER00088"/>
</dbReference>
<evidence type="ECO:0000256" key="9">
    <source>
        <dbReference type="ARBA" id="ARBA00023141"/>
    </source>
</evidence>
<evidence type="ECO:0000313" key="13">
    <source>
        <dbReference type="Proteomes" id="UP000253307"/>
    </source>
</evidence>
<organism evidence="12 13">
    <name type="scientific">SAR86 cluster bacterium</name>
    <dbReference type="NCBI Taxonomy" id="2030880"/>
    <lineage>
        <taxon>Bacteria</taxon>
        <taxon>Pseudomonadati</taxon>
        <taxon>Pseudomonadota</taxon>
        <taxon>Gammaproteobacteria</taxon>
        <taxon>SAR86 cluster</taxon>
    </lineage>
</organism>
<dbReference type="Pfam" id="PF01202">
    <property type="entry name" value="SKI"/>
    <property type="match status" value="1"/>
</dbReference>
<dbReference type="EMBL" id="QOPE01000010">
    <property type="protein sequence ID" value="RCL41868.1"/>
    <property type="molecule type" value="Genomic_DNA"/>
</dbReference>
<keyword evidence="4 11" id="KW-0028">Amino-acid biosynthesis</keyword>
<dbReference type="GO" id="GO:0005524">
    <property type="term" value="F:ATP binding"/>
    <property type="evidence" value="ECO:0007669"/>
    <property type="project" value="UniProtKB-UniRule"/>
</dbReference>
<dbReference type="InterPro" id="IPR027417">
    <property type="entry name" value="P-loop_NTPase"/>
</dbReference>
<evidence type="ECO:0000256" key="10">
    <source>
        <dbReference type="ARBA" id="ARBA00048567"/>
    </source>
</evidence>
<evidence type="ECO:0000256" key="5">
    <source>
        <dbReference type="ARBA" id="ARBA00022679"/>
    </source>
</evidence>
<comment type="function">
    <text evidence="11">Catalyzes the specific phosphorylation of the 3-hydroxyl group of shikimic acid using ATP as a cosubstrate.</text>
</comment>
<keyword evidence="5 11" id="KW-0808">Transferase</keyword>
<dbReference type="GO" id="GO:0009423">
    <property type="term" value="P:chorismate biosynthetic process"/>
    <property type="evidence" value="ECO:0007669"/>
    <property type="project" value="UniProtKB-UniRule"/>
</dbReference>
<evidence type="ECO:0000256" key="2">
    <source>
        <dbReference type="ARBA" id="ARBA00006997"/>
    </source>
</evidence>
<dbReference type="PANTHER" id="PTHR21087:SF16">
    <property type="entry name" value="SHIKIMATE KINASE 1, CHLOROPLASTIC"/>
    <property type="match status" value="1"/>
</dbReference>
<dbReference type="GO" id="GO:0005829">
    <property type="term" value="C:cytosol"/>
    <property type="evidence" value="ECO:0007669"/>
    <property type="project" value="TreeGrafter"/>
</dbReference>
<evidence type="ECO:0000256" key="11">
    <source>
        <dbReference type="HAMAP-Rule" id="MF_00109"/>
    </source>
</evidence>
<dbReference type="InterPro" id="IPR023000">
    <property type="entry name" value="Shikimate_kinase_CS"/>
</dbReference>
<comment type="pathway">
    <text evidence="1 11">Metabolic intermediate biosynthesis; chorismate biosynthesis; chorismate from D-erythrose 4-phosphate and phosphoenolpyruvate: step 5/7.</text>
</comment>
<accession>A0A368BX19</accession>
<dbReference type="PRINTS" id="PR01100">
    <property type="entry name" value="SHIKIMTKNASE"/>
</dbReference>
<feature type="binding site" evidence="11">
    <location>
        <position position="86"/>
    </location>
    <ligand>
        <name>substrate</name>
    </ligand>
</feature>
<feature type="binding site" evidence="11">
    <location>
        <position position="123"/>
    </location>
    <ligand>
        <name>ATP</name>
        <dbReference type="ChEBI" id="CHEBI:30616"/>
    </ligand>
</feature>
<sequence>MHSKIYVYMMIYLIGPMGSGKTTIGKILSSRLKYQFFDTDEAIKKKIGMSISSIFDKQGESGFRIIESQILEELSIKPKSIISTGGGIVLMKENRVIMKNGTCIYLKIDFDEQLKRLANSDDRPLVSKNSDGSIEKTNEAREPFFLDLADIVIDTSKLNENEVTQQIISSLKSKNEN</sequence>
<feature type="binding site" evidence="11">
    <location>
        <position position="22"/>
    </location>
    <ligand>
        <name>Mg(2+)</name>
        <dbReference type="ChEBI" id="CHEBI:18420"/>
    </ligand>
</feature>
<dbReference type="PROSITE" id="PS01128">
    <property type="entry name" value="SHIKIMATE_KINASE"/>
    <property type="match status" value="1"/>
</dbReference>
<dbReference type="HAMAP" id="MF_00109">
    <property type="entry name" value="Shikimate_kinase"/>
    <property type="match status" value="1"/>
</dbReference>
<comment type="subunit">
    <text evidence="11">Monomer.</text>
</comment>
<keyword evidence="7 11" id="KW-0418">Kinase</keyword>
<dbReference type="AlphaFoldDB" id="A0A368BX19"/>
<protein>
    <recommendedName>
        <fullName evidence="3 11">Shikimate kinase</fullName>
        <shortName evidence="11">SK</shortName>
        <ecNumber evidence="3 11">2.7.1.71</ecNumber>
    </recommendedName>
</protein>
<evidence type="ECO:0000256" key="6">
    <source>
        <dbReference type="ARBA" id="ARBA00022741"/>
    </source>
</evidence>
<dbReference type="SUPFAM" id="SSF52540">
    <property type="entry name" value="P-loop containing nucleoside triphosphate hydrolases"/>
    <property type="match status" value="1"/>
</dbReference>
<keyword evidence="8 11" id="KW-0067">ATP-binding</keyword>
<keyword evidence="11" id="KW-0963">Cytoplasm</keyword>
<keyword evidence="6 11" id="KW-0547">Nucleotide-binding</keyword>
<dbReference type="GO" id="GO:0008652">
    <property type="term" value="P:amino acid biosynthetic process"/>
    <property type="evidence" value="ECO:0007669"/>
    <property type="project" value="UniProtKB-KW"/>
</dbReference>
<dbReference type="GO" id="GO:0000287">
    <property type="term" value="F:magnesium ion binding"/>
    <property type="evidence" value="ECO:0007669"/>
    <property type="project" value="UniProtKB-UniRule"/>
</dbReference>
<dbReference type="InterPro" id="IPR000623">
    <property type="entry name" value="Shikimate_kinase/TSH1"/>
</dbReference>
<dbReference type="CDD" id="cd00464">
    <property type="entry name" value="SK"/>
    <property type="match status" value="1"/>
</dbReference>
<dbReference type="GO" id="GO:0004765">
    <property type="term" value="F:shikimate kinase activity"/>
    <property type="evidence" value="ECO:0007669"/>
    <property type="project" value="UniProtKB-UniRule"/>
</dbReference>
<feature type="binding site" evidence="11">
    <location>
        <begin position="18"/>
        <end position="23"/>
    </location>
    <ligand>
        <name>ATP</name>
        <dbReference type="ChEBI" id="CHEBI:30616"/>
    </ligand>
</feature>
<keyword evidence="11" id="KW-0460">Magnesium</keyword>
<comment type="caution">
    <text evidence="11">Lacks conserved residue(s) required for the propagation of feature annotation.</text>
</comment>
<evidence type="ECO:0000256" key="8">
    <source>
        <dbReference type="ARBA" id="ARBA00022840"/>
    </source>
</evidence>
<gene>
    <name evidence="11" type="primary">aroK</name>
    <name evidence="12" type="ORF">DBW96_01885</name>
</gene>
<keyword evidence="11" id="KW-0479">Metal-binding</keyword>
<proteinExistence type="inferred from homology"/>
<evidence type="ECO:0000313" key="12">
    <source>
        <dbReference type="EMBL" id="RCL41868.1"/>
    </source>
</evidence>
<evidence type="ECO:0000256" key="4">
    <source>
        <dbReference type="ARBA" id="ARBA00022605"/>
    </source>
</evidence>
<dbReference type="InterPro" id="IPR031322">
    <property type="entry name" value="Shikimate/glucono_kinase"/>
</dbReference>
<comment type="catalytic activity">
    <reaction evidence="10 11">
        <text>shikimate + ATP = 3-phosphoshikimate + ADP + H(+)</text>
        <dbReference type="Rhea" id="RHEA:13121"/>
        <dbReference type="ChEBI" id="CHEBI:15378"/>
        <dbReference type="ChEBI" id="CHEBI:30616"/>
        <dbReference type="ChEBI" id="CHEBI:36208"/>
        <dbReference type="ChEBI" id="CHEBI:145989"/>
        <dbReference type="ChEBI" id="CHEBI:456216"/>
        <dbReference type="EC" id="2.7.1.71"/>
    </reaction>
</comment>
<dbReference type="EC" id="2.7.1.71" evidence="3 11"/>
<evidence type="ECO:0000256" key="7">
    <source>
        <dbReference type="ARBA" id="ARBA00022777"/>
    </source>
</evidence>
<feature type="binding site" evidence="11">
    <location>
        <position position="141"/>
    </location>
    <ligand>
        <name>substrate</name>
    </ligand>
</feature>
<comment type="caution">
    <text evidence="12">The sequence shown here is derived from an EMBL/GenBank/DDBJ whole genome shotgun (WGS) entry which is preliminary data.</text>
</comment>
<evidence type="ECO:0000256" key="3">
    <source>
        <dbReference type="ARBA" id="ARBA00012154"/>
    </source>
</evidence>